<sequence length="118" mass="14097">MIIKTYKSCYNLRVNTKILDEFLIVFLIQNGDTKIQVIVKAVNDLVPCPNFYVEEIEDLVWDRLQALDQDNLVGKYFRGERADMWWYYSDAELSGEEIKFRNRIIIGRIKHMFTLEKK</sequence>
<dbReference type="EMBL" id="MK500334">
    <property type="protein sequence ID" value="QBK86228.1"/>
    <property type="molecule type" value="Genomic_DNA"/>
</dbReference>
<reference evidence="1" key="1">
    <citation type="journal article" date="2019" name="MBio">
        <title>Virus Genomes from Deep Sea Sediments Expand the Ocean Megavirome and Support Independent Origins of Viral Gigantism.</title>
        <authorList>
            <person name="Backstrom D."/>
            <person name="Yutin N."/>
            <person name="Jorgensen S.L."/>
            <person name="Dharamshi J."/>
            <person name="Homa F."/>
            <person name="Zaremba-Niedwiedzka K."/>
            <person name="Spang A."/>
            <person name="Wolf Y.I."/>
            <person name="Koonin E.V."/>
            <person name="Ettema T.J."/>
        </authorList>
    </citation>
    <scope>NUCLEOTIDE SEQUENCE</scope>
</reference>
<evidence type="ECO:0000313" key="1">
    <source>
        <dbReference type="EMBL" id="QBK86228.1"/>
    </source>
</evidence>
<name>A0A481YSN0_9VIRU</name>
<accession>A0A481YSN0</accession>
<protein>
    <submittedName>
        <fullName evidence="1">Uncharacterized protein</fullName>
    </submittedName>
</protein>
<organism evidence="1">
    <name type="scientific">Marseillevirus LCMAC102</name>
    <dbReference type="NCBI Taxonomy" id="2506603"/>
    <lineage>
        <taxon>Viruses</taxon>
        <taxon>Varidnaviria</taxon>
        <taxon>Bamfordvirae</taxon>
        <taxon>Nucleocytoviricota</taxon>
        <taxon>Megaviricetes</taxon>
        <taxon>Pimascovirales</taxon>
        <taxon>Pimascovirales incertae sedis</taxon>
        <taxon>Marseilleviridae</taxon>
    </lineage>
</organism>
<proteinExistence type="predicted"/>
<gene>
    <name evidence="1" type="ORF">LCMAC102_00220</name>
</gene>